<evidence type="ECO:0000313" key="3">
    <source>
        <dbReference type="Proteomes" id="UP000008066"/>
    </source>
</evidence>
<dbReference type="KEGG" id="cthr:CTHT_0011270"/>
<evidence type="ECO:0000313" key="2">
    <source>
        <dbReference type="EMBL" id="EGS22655.1"/>
    </source>
</evidence>
<feature type="compositionally biased region" description="Basic and acidic residues" evidence="1">
    <location>
        <begin position="79"/>
        <end position="88"/>
    </location>
</feature>
<dbReference type="RefSeq" id="XP_006691647.1">
    <property type="nucleotide sequence ID" value="XM_006691584.1"/>
</dbReference>
<organism evidence="3">
    <name type="scientific">Chaetomium thermophilum (strain DSM 1495 / CBS 144.50 / IMI 039719)</name>
    <name type="common">Thermochaetoides thermophila</name>
    <dbReference type="NCBI Taxonomy" id="759272"/>
    <lineage>
        <taxon>Eukaryota</taxon>
        <taxon>Fungi</taxon>
        <taxon>Dikarya</taxon>
        <taxon>Ascomycota</taxon>
        <taxon>Pezizomycotina</taxon>
        <taxon>Sordariomycetes</taxon>
        <taxon>Sordariomycetidae</taxon>
        <taxon>Sordariales</taxon>
        <taxon>Chaetomiaceae</taxon>
        <taxon>Thermochaetoides</taxon>
    </lineage>
</organism>
<dbReference type="HOGENOM" id="CLU_2468864_0_0_1"/>
<dbReference type="AlphaFoldDB" id="G0S0U5"/>
<feature type="region of interest" description="Disordered" evidence="1">
    <location>
        <begin position="50"/>
        <end position="88"/>
    </location>
</feature>
<sequence length="88" mass="8785">MPANARNPYLGTQRLVPVLPSVSLGSRPSTLSVGLGAPRLGASAAALAAPPAPPALRSKRQAARTGSRALGGSTLADQALERLSEGTS</sequence>
<protein>
    <submittedName>
        <fullName evidence="2">Uncharacterized protein</fullName>
    </submittedName>
</protein>
<dbReference type="Proteomes" id="UP000008066">
    <property type="component" value="Unassembled WGS sequence"/>
</dbReference>
<keyword evidence="3" id="KW-1185">Reference proteome</keyword>
<name>G0S0U5_CHATD</name>
<reference evidence="2 3" key="1">
    <citation type="journal article" date="2011" name="Cell">
        <title>Insight into structure and assembly of the nuclear pore complex by utilizing the genome of a eukaryotic thermophile.</title>
        <authorList>
            <person name="Amlacher S."/>
            <person name="Sarges P."/>
            <person name="Flemming D."/>
            <person name="van Noort V."/>
            <person name="Kunze R."/>
            <person name="Devos D.P."/>
            <person name="Arumugam M."/>
            <person name="Bork P."/>
            <person name="Hurt E."/>
        </authorList>
    </citation>
    <scope>NUCLEOTIDE SEQUENCE [LARGE SCALE GENOMIC DNA]</scope>
    <source>
        <strain evidence="3">DSM 1495 / CBS 144.50 / IMI 039719</strain>
    </source>
</reference>
<gene>
    <name evidence="2" type="ORF">CTHT_0011270</name>
</gene>
<accession>G0S0U5</accession>
<dbReference type="GeneID" id="18255165"/>
<proteinExistence type="predicted"/>
<evidence type="ECO:0000256" key="1">
    <source>
        <dbReference type="SAM" id="MobiDB-lite"/>
    </source>
</evidence>
<dbReference type="EMBL" id="GL988039">
    <property type="protein sequence ID" value="EGS22655.1"/>
    <property type="molecule type" value="Genomic_DNA"/>
</dbReference>